<reference evidence="2" key="1">
    <citation type="submission" date="2016-11" db="UniProtKB">
        <authorList>
            <consortium name="WormBaseParasite"/>
        </authorList>
    </citation>
    <scope>IDENTIFICATION</scope>
</reference>
<keyword evidence="1" id="KW-1185">Reference proteome</keyword>
<dbReference type="Proteomes" id="UP000095283">
    <property type="component" value="Unplaced"/>
</dbReference>
<dbReference type="Gene3D" id="1.10.10.60">
    <property type="entry name" value="Homeodomain-like"/>
    <property type="match status" value="1"/>
</dbReference>
<sequence length="48" mass="5242">MACGSLLDLREIGCSRNVVANFLRAPGEYGIKKSAGKSIKMGKREKEE</sequence>
<organism evidence="1 2">
    <name type="scientific">Heterorhabditis bacteriophora</name>
    <name type="common">Entomopathogenic nematode worm</name>
    <dbReference type="NCBI Taxonomy" id="37862"/>
    <lineage>
        <taxon>Eukaryota</taxon>
        <taxon>Metazoa</taxon>
        <taxon>Ecdysozoa</taxon>
        <taxon>Nematoda</taxon>
        <taxon>Chromadorea</taxon>
        <taxon>Rhabditida</taxon>
        <taxon>Rhabditina</taxon>
        <taxon>Rhabditomorpha</taxon>
        <taxon>Strongyloidea</taxon>
        <taxon>Heterorhabditidae</taxon>
        <taxon>Heterorhabditis</taxon>
    </lineage>
</organism>
<proteinExistence type="predicted"/>
<evidence type="ECO:0000313" key="2">
    <source>
        <dbReference type="WBParaSite" id="Hba_11344"/>
    </source>
</evidence>
<dbReference type="AlphaFoldDB" id="A0A1I7X1R8"/>
<dbReference type="WBParaSite" id="Hba_11344">
    <property type="protein sequence ID" value="Hba_11344"/>
    <property type="gene ID" value="Hba_11344"/>
</dbReference>
<protein>
    <submittedName>
        <fullName evidence="2">HTH_Tnp_Tc3_1 domain-containing protein</fullName>
    </submittedName>
</protein>
<name>A0A1I7X1R8_HETBA</name>
<evidence type="ECO:0000313" key="1">
    <source>
        <dbReference type="Proteomes" id="UP000095283"/>
    </source>
</evidence>
<accession>A0A1I7X1R8</accession>